<reference evidence="12 13" key="1">
    <citation type="journal article" date="2018" name="bioRxiv">
        <title>Evidence of independent acquisition and adaption of ultra-small bacteria to human hosts across the highly diverse yet reduced genomes of the phylum Saccharibacteria.</title>
        <authorList>
            <person name="McLean J.S."/>
            <person name="Bor B."/>
            <person name="To T.T."/>
            <person name="Liu Q."/>
            <person name="Kearns K.A."/>
            <person name="Solden L.M."/>
            <person name="Wrighton K.C."/>
            <person name="He X."/>
            <person name="Shi W."/>
        </authorList>
    </citation>
    <scope>NUCLEOTIDE SEQUENCE [LARGE SCALE GENOMIC DNA]</scope>
    <source>
        <strain evidence="12 13">TM7_KMM_G3_1_HOT_351</strain>
    </source>
</reference>
<keyword evidence="6" id="KW-0540">Nuclease</keyword>
<evidence type="ECO:0000313" key="12">
    <source>
        <dbReference type="EMBL" id="RYC73688.1"/>
    </source>
</evidence>
<accession>A0ABY0FK50</accession>
<dbReference type="PANTHER" id="PTHR10642">
    <property type="entry name" value="RIBONUCLEASE H1"/>
    <property type="match status" value="1"/>
</dbReference>
<dbReference type="Pfam" id="PF00075">
    <property type="entry name" value="RNase_H"/>
    <property type="match status" value="1"/>
</dbReference>
<dbReference type="PROSITE" id="PS50879">
    <property type="entry name" value="RNASE_H_1"/>
    <property type="match status" value="1"/>
</dbReference>
<evidence type="ECO:0000259" key="11">
    <source>
        <dbReference type="PROSITE" id="PS50879"/>
    </source>
</evidence>
<dbReference type="InterPro" id="IPR036397">
    <property type="entry name" value="RNaseH_sf"/>
</dbReference>
<comment type="similarity">
    <text evidence="3">Belongs to the RNase H family.</text>
</comment>
<dbReference type="EMBL" id="PRLL01000005">
    <property type="protein sequence ID" value="RYC73688.1"/>
    <property type="molecule type" value="Genomic_DNA"/>
</dbReference>
<keyword evidence="7" id="KW-0479">Metal-binding</keyword>
<evidence type="ECO:0000256" key="1">
    <source>
        <dbReference type="ARBA" id="ARBA00000077"/>
    </source>
</evidence>
<dbReference type="Proteomes" id="UP001191004">
    <property type="component" value="Unassembled WGS sequence"/>
</dbReference>
<dbReference type="EC" id="3.1.26.4" evidence="5"/>
<dbReference type="CDD" id="cd09278">
    <property type="entry name" value="RNase_HI_prokaryote_like"/>
    <property type="match status" value="1"/>
</dbReference>
<dbReference type="InterPro" id="IPR022892">
    <property type="entry name" value="RNaseHI"/>
</dbReference>
<evidence type="ECO:0000256" key="5">
    <source>
        <dbReference type="ARBA" id="ARBA00012180"/>
    </source>
</evidence>
<evidence type="ECO:0000256" key="9">
    <source>
        <dbReference type="ARBA" id="ARBA00022801"/>
    </source>
</evidence>
<proteinExistence type="inferred from homology"/>
<evidence type="ECO:0000256" key="4">
    <source>
        <dbReference type="ARBA" id="ARBA00011245"/>
    </source>
</evidence>
<name>A0ABY0FK50_9BACT</name>
<dbReference type="InterPro" id="IPR012337">
    <property type="entry name" value="RNaseH-like_sf"/>
</dbReference>
<comment type="cofactor">
    <cofactor evidence="2">
        <name>Mg(2+)</name>
        <dbReference type="ChEBI" id="CHEBI:18420"/>
    </cofactor>
</comment>
<evidence type="ECO:0000256" key="6">
    <source>
        <dbReference type="ARBA" id="ARBA00022722"/>
    </source>
</evidence>
<evidence type="ECO:0000256" key="10">
    <source>
        <dbReference type="ARBA" id="ARBA00022842"/>
    </source>
</evidence>
<comment type="caution">
    <text evidence="12">The sequence shown here is derived from an EMBL/GenBank/DDBJ whole genome shotgun (WGS) entry which is preliminary data.</text>
</comment>
<keyword evidence="9 12" id="KW-0378">Hydrolase</keyword>
<evidence type="ECO:0000256" key="7">
    <source>
        <dbReference type="ARBA" id="ARBA00022723"/>
    </source>
</evidence>
<evidence type="ECO:0000256" key="8">
    <source>
        <dbReference type="ARBA" id="ARBA00022759"/>
    </source>
</evidence>
<reference evidence="12 13" key="2">
    <citation type="journal article" date="2020" name="Cell Rep.">
        <title>Acquisition and Adaptation of Ultra-small Parasitic Reduced Genome Bacteria to Mammalian Hosts.</title>
        <authorList>
            <person name="McLean J.S."/>
            <person name="Bor B."/>
            <person name="Kerns K.A."/>
            <person name="Liu Q."/>
            <person name="To T.T."/>
            <person name="Solden L."/>
            <person name="Hendrickson E.L."/>
            <person name="Wrighton K."/>
            <person name="Shi W."/>
            <person name="He X."/>
        </authorList>
    </citation>
    <scope>NUCLEOTIDE SEQUENCE [LARGE SCALE GENOMIC DNA]</scope>
    <source>
        <strain evidence="12 13">TM7_KMM_G3_1_HOT_351</strain>
    </source>
</reference>
<dbReference type="PANTHER" id="PTHR10642:SF26">
    <property type="entry name" value="RIBONUCLEASE H1"/>
    <property type="match status" value="1"/>
</dbReference>
<organism evidence="12 13">
    <name type="scientific">Candidatus Nanosyncoccus nanoralicus</name>
    <dbReference type="NCBI Taxonomy" id="2171996"/>
    <lineage>
        <taxon>Bacteria</taxon>
        <taxon>Candidatus Saccharimonadota</taxon>
        <taxon>Candidatus Nanosyncoccalia</taxon>
        <taxon>Candidatus Nanosyncoccales</taxon>
        <taxon>Candidatus Nanosyncoccaceae</taxon>
        <taxon>Candidatus Nanosyncoccus</taxon>
    </lineage>
</organism>
<evidence type="ECO:0000256" key="2">
    <source>
        <dbReference type="ARBA" id="ARBA00001946"/>
    </source>
</evidence>
<dbReference type="SUPFAM" id="SSF53098">
    <property type="entry name" value="Ribonuclease H-like"/>
    <property type="match status" value="1"/>
</dbReference>
<dbReference type="InterPro" id="IPR050092">
    <property type="entry name" value="RNase_H"/>
</dbReference>
<dbReference type="InterPro" id="IPR002156">
    <property type="entry name" value="RNaseH_domain"/>
</dbReference>
<keyword evidence="10" id="KW-0460">Magnesium</keyword>
<comment type="catalytic activity">
    <reaction evidence="1">
        <text>Endonucleolytic cleavage to 5'-phosphomonoester.</text>
        <dbReference type="EC" id="3.1.26.4"/>
    </reaction>
</comment>
<dbReference type="Gene3D" id="3.30.420.10">
    <property type="entry name" value="Ribonuclease H-like superfamily/Ribonuclease H"/>
    <property type="match status" value="1"/>
</dbReference>
<comment type="subunit">
    <text evidence="4">Monomer.</text>
</comment>
<keyword evidence="8" id="KW-0255">Endonuclease</keyword>
<evidence type="ECO:0000313" key="13">
    <source>
        <dbReference type="Proteomes" id="UP001191004"/>
    </source>
</evidence>
<sequence length="149" mass="16691">MKILWTDGSASPNPGPGGYAVICDGQPVRLGREEASTNIRMEGAAMRAAMQFLAGEEGEIHSDSEFWSNVLTKWAPGWEKNGWKKKTGPIKNLNLVKELYELYRDSRVKLIWVKGHDGIEMNELTDLWANKARENEGAENVEVELVSTE</sequence>
<dbReference type="RefSeq" id="WP_129604449.1">
    <property type="nucleotide sequence ID" value="NZ_PRLL01000005.1"/>
</dbReference>
<feature type="domain" description="RNase H type-1" evidence="11">
    <location>
        <begin position="1"/>
        <end position="134"/>
    </location>
</feature>
<protein>
    <recommendedName>
        <fullName evidence="5">ribonuclease H</fullName>
        <ecNumber evidence="5">3.1.26.4</ecNumber>
    </recommendedName>
</protein>
<evidence type="ECO:0000256" key="3">
    <source>
        <dbReference type="ARBA" id="ARBA00005300"/>
    </source>
</evidence>
<gene>
    <name evidence="12" type="primary">rnhA_2</name>
    <name evidence="12" type="ORF">G3KMM_00254</name>
</gene>
<keyword evidence="13" id="KW-1185">Reference proteome</keyword>
<dbReference type="GO" id="GO:0004523">
    <property type="term" value="F:RNA-DNA hybrid ribonuclease activity"/>
    <property type="evidence" value="ECO:0007669"/>
    <property type="project" value="UniProtKB-EC"/>
</dbReference>